<dbReference type="SUPFAM" id="SSF55073">
    <property type="entry name" value="Nucleotide cyclase"/>
    <property type="match status" value="1"/>
</dbReference>
<dbReference type="OrthoDB" id="9813903at2"/>
<dbReference type="RefSeq" id="WP_036509039.1">
    <property type="nucleotide sequence ID" value="NZ_AONB01000004.1"/>
</dbReference>
<keyword evidence="6" id="KW-1185">Reference proteome</keyword>
<protein>
    <submittedName>
        <fullName evidence="5">Bacteriophytochrome cph2</fullName>
    </submittedName>
</protein>
<dbReference type="Gene3D" id="3.30.70.270">
    <property type="match status" value="1"/>
</dbReference>
<dbReference type="GO" id="GO:0000160">
    <property type="term" value="P:phosphorelay signal transduction system"/>
    <property type="evidence" value="ECO:0007669"/>
    <property type="project" value="InterPro"/>
</dbReference>
<dbReference type="SUPFAM" id="SSF52172">
    <property type="entry name" value="CheY-like"/>
    <property type="match status" value="1"/>
</dbReference>
<evidence type="ECO:0000259" key="3">
    <source>
        <dbReference type="PROSITE" id="PS50883"/>
    </source>
</evidence>
<dbReference type="InterPro" id="IPR011006">
    <property type="entry name" value="CheY-like_superfamily"/>
</dbReference>
<dbReference type="CDD" id="cd01949">
    <property type="entry name" value="GGDEF"/>
    <property type="match status" value="1"/>
</dbReference>
<evidence type="ECO:0000259" key="4">
    <source>
        <dbReference type="PROSITE" id="PS50887"/>
    </source>
</evidence>
<dbReference type="Pfam" id="PF00990">
    <property type="entry name" value="GGDEF"/>
    <property type="match status" value="1"/>
</dbReference>
<sequence>MTNDTFEFAPEDDAFESVSAGEPWQILLVDDEQQVHEATRFALEGSLVLDRPLSFTSAYSAAEAKAILKQPKRFACVLLDVVMETEHAGLDLINFIRCDLNEHSTRIVIRTGQPGYAPELRVVHDYDINDYKQKTELTTTQLIVTLSTACRSFQQLEMINRHREGLELIIQGAAQIFSEHAIETFSEGVLVQLCSLLEVEHHAMLCLRQDNAHRVQVIAGFGPYASMVGHSIDNIANKVLVSQIEQVLQTRQNSVNEHLAILYLKSPSDDEMVICLHTSRSLTESDIRLIRLFSVYVSVGLDNVTLFERIENLAFNDYLTSGLNRNGFIKHLEEQMCHQDPCMVLLADIDNFQAINDGLGHRIGDLTLIRMREHLQRVLGASCPIGRISSDNFAIILPIDVYDSLPDLMSSVSESLGQGFSIKDYEVPVSLTFGVAVYPNHGLNAFSLLQNAGIALKKAKAEKRGSYVVFGEGFEQELQQRLKTTIELRHCIELNELRIEYQPQYCLKTKTLSGVEALVRWHHLGQLISPVVFIPIAEKSGLIITIGAWILEQACLQQVSWLQATGRSLRVAVNVSVRQLVDPGFLNTLDAILSRTGIDPAQLELEITESMMMNDQSQMILILQAIQDRGITIAIDDFGTGYSSLKYLQELPVNRLKIDRTFVSSMSASIKDQQLVKLMIEMGHLVDLTLIAEGVEEESEGELLSSLGCDEAQGYFYSRPQPAHIITQMLMDS</sequence>
<accession>W9V4Q4</accession>
<dbReference type="InterPro" id="IPR000160">
    <property type="entry name" value="GGDEF_dom"/>
</dbReference>
<dbReference type="Pfam" id="PF11849">
    <property type="entry name" value="DUF3369"/>
    <property type="match status" value="1"/>
</dbReference>
<feature type="modified residue" description="4-aspartylphosphate" evidence="1">
    <location>
        <position position="80"/>
    </location>
</feature>
<dbReference type="InterPro" id="IPR001633">
    <property type="entry name" value="EAL_dom"/>
</dbReference>
<dbReference type="InterPro" id="IPR001789">
    <property type="entry name" value="Sig_transdc_resp-reg_receiver"/>
</dbReference>
<evidence type="ECO:0000259" key="2">
    <source>
        <dbReference type="PROSITE" id="PS50110"/>
    </source>
</evidence>
<evidence type="ECO:0000313" key="5">
    <source>
        <dbReference type="EMBL" id="EXJ11911.1"/>
    </source>
</evidence>
<dbReference type="PROSITE" id="PS50883">
    <property type="entry name" value="EAL"/>
    <property type="match status" value="1"/>
</dbReference>
<dbReference type="InterPro" id="IPR043128">
    <property type="entry name" value="Rev_trsase/Diguanyl_cyclase"/>
</dbReference>
<dbReference type="Pfam" id="PF00563">
    <property type="entry name" value="EAL"/>
    <property type="match status" value="1"/>
</dbReference>
<dbReference type="InterPro" id="IPR021800">
    <property type="entry name" value="DUF3369"/>
</dbReference>
<feature type="domain" description="Response regulatory" evidence="2">
    <location>
        <begin position="25"/>
        <end position="149"/>
    </location>
</feature>
<dbReference type="CDD" id="cd01948">
    <property type="entry name" value="EAL"/>
    <property type="match status" value="1"/>
</dbReference>
<dbReference type="NCBIfam" id="TIGR00254">
    <property type="entry name" value="GGDEF"/>
    <property type="match status" value="1"/>
</dbReference>
<dbReference type="SUPFAM" id="SSF141868">
    <property type="entry name" value="EAL domain-like"/>
    <property type="match status" value="1"/>
</dbReference>
<comment type="caution">
    <text evidence="5">The sequence shown here is derived from an EMBL/GenBank/DDBJ whole genome shotgun (WGS) entry which is preliminary data.</text>
</comment>
<dbReference type="Gene3D" id="3.20.20.450">
    <property type="entry name" value="EAL domain"/>
    <property type="match status" value="1"/>
</dbReference>
<dbReference type="PROSITE" id="PS50887">
    <property type="entry name" value="GGDEF"/>
    <property type="match status" value="1"/>
</dbReference>
<reference evidence="6" key="1">
    <citation type="submission" date="2012-11" db="EMBL/GenBank/DDBJ databases">
        <authorList>
            <person name="Singh A."/>
            <person name="Pinnaka A.K."/>
            <person name="Vaidya B."/>
        </authorList>
    </citation>
    <scope>NUCLEOTIDE SEQUENCE [LARGE SCALE GENOMIC DNA]</scope>
    <source>
        <strain evidence="6">AK23</strain>
    </source>
</reference>
<feature type="domain" description="EAL" evidence="3">
    <location>
        <begin position="481"/>
        <end position="733"/>
    </location>
</feature>
<dbReference type="InterPro" id="IPR035919">
    <property type="entry name" value="EAL_sf"/>
</dbReference>
<feature type="domain" description="GGDEF" evidence="4">
    <location>
        <begin position="340"/>
        <end position="472"/>
    </location>
</feature>
<name>W9V4Q4_9GAMM</name>
<gene>
    <name evidence="5" type="primary">cph2_3</name>
    <name evidence="5" type="ORF">D791_01284</name>
</gene>
<evidence type="ECO:0000256" key="1">
    <source>
        <dbReference type="PROSITE-ProRule" id="PRU00169"/>
    </source>
</evidence>
<dbReference type="Proteomes" id="UP000019464">
    <property type="component" value="Unassembled WGS sequence"/>
</dbReference>
<dbReference type="SMART" id="SM00052">
    <property type="entry name" value="EAL"/>
    <property type="match status" value="1"/>
</dbReference>
<reference evidence="5 6" key="2">
    <citation type="journal article" date="2015" name="Syst. Appl. Microbiol.">
        <title>Nitrincola nitratireducens sp. nov. isolated from a haloalkaline crater lake.</title>
        <authorList>
            <person name="Singh A."/>
            <person name="Vaidya B."/>
            <person name="Tanuku N.R."/>
            <person name="Pinnaka A.K."/>
        </authorList>
    </citation>
    <scope>NUCLEOTIDE SEQUENCE [LARGE SCALE GENOMIC DNA]</scope>
    <source>
        <strain evidence="5 6">AK23</strain>
    </source>
</reference>
<dbReference type="PROSITE" id="PS50110">
    <property type="entry name" value="RESPONSE_REGULATORY"/>
    <property type="match status" value="1"/>
</dbReference>
<organism evidence="5 6">
    <name type="scientific">Nitrincola nitratireducens</name>
    <dbReference type="NCBI Taxonomy" id="1229521"/>
    <lineage>
        <taxon>Bacteria</taxon>
        <taxon>Pseudomonadati</taxon>
        <taxon>Pseudomonadota</taxon>
        <taxon>Gammaproteobacteria</taxon>
        <taxon>Oceanospirillales</taxon>
        <taxon>Oceanospirillaceae</taxon>
        <taxon>Nitrincola</taxon>
    </lineage>
</organism>
<dbReference type="GO" id="GO:0071111">
    <property type="term" value="F:cyclic-guanylate-specific phosphodiesterase activity"/>
    <property type="evidence" value="ECO:0007669"/>
    <property type="project" value="InterPro"/>
</dbReference>
<dbReference type="PANTHER" id="PTHR33121">
    <property type="entry name" value="CYCLIC DI-GMP PHOSPHODIESTERASE PDEF"/>
    <property type="match status" value="1"/>
</dbReference>
<evidence type="ECO:0000313" key="6">
    <source>
        <dbReference type="Proteomes" id="UP000019464"/>
    </source>
</evidence>
<dbReference type="STRING" id="1229521.D791_01284"/>
<dbReference type="AlphaFoldDB" id="W9V4Q4"/>
<dbReference type="InterPro" id="IPR029787">
    <property type="entry name" value="Nucleotide_cyclase"/>
</dbReference>
<keyword evidence="1" id="KW-0597">Phosphoprotein</keyword>
<dbReference type="InterPro" id="IPR050706">
    <property type="entry name" value="Cyclic-di-GMP_PDE-like"/>
</dbReference>
<dbReference type="SMART" id="SM00267">
    <property type="entry name" value="GGDEF"/>
    <property type="match status" value="1"/>
</dbReference>
<proteinExistence type="predicted"/>
<dbReference type="PANTHER" id="PTHR33121:SF71">
    <property type="entry name" value="OXYGEN SENSOR PROTEIN DOSP"/>
    <property type="match status" value="1"/>
</dbReference>
<dbReference type="SUPFAM" id="SSF55781">
    <property type="entry name" value="GAF domain-like"/>
    <property type="match status" value="1"/>
</dbReference>
<dbReference type="EMBL" id="AONB01000004">
    <property type="protein sequence ID" value="EXJ11911.1"/>
    <property type="molecule type" value="Genomic_DNA"/>
</dbReference>
<dbReference type="Gene3D" id="3.40.50.2300">
    <property type="match status" value="1"/>
</dbReference>